<dbReference type="SUPFAM" id="SSF82171">
    <property type="entry name" value="DPP6 N-terminal domain-like"/>
    <property type="match status" value="1"/>
</dbReference>
<protein>
    <submittedName>
        <fullName evidence="6">Prolyl oligopeptidase family serine peptidase</fullName>
    </submittedName>
</protein>
<feature type="signal peptide" evidence="3">
    <location>
        <begin position="1"/>
        <end position="21"/>
    </location>
</feature>
<keyword evidence="7" id="KW-1185">Reference proteome</keyword>
<evidence type="ECO:0000256" key="1">
    <source>
        <dbReference type="ARBA" id="ARBA00022801"/>
    </source>
</evidence>
<dbReference type="RefSeq" id="WP_270077570.1">
    <property type="nucleotide sequence ID" value="NZ_CP115174.1"/>
</dbReference>
<dbReference type="PANTHER" id="PTHR42776:SF27">
    <property type="entry name" value="DIPEPTIDYL PEPTIDASE FAMILY MEMBER 6"/>
    <property type="match status" value="1"/>
</dbReference>
<keyword evidence="3" id="KW-0732">Signal</keyword>
<dbReference type="InterPro" id="IPR001375">
    <property type="entry name" value="Peptidase_S9_cat"/>
</dbReference>
<keyword evidence="1" id="KW-0378">Hydrolase</keyword>
<feature type="domain" description="Peptidase S9 prolyl oligopeptidase catalytic" evidence="4">
    <location>
        <begin position="494"/>
        <end position="688"/>
    </location>
</feature>
<feature type="chain" id="PRO_5045426345" evidence="3">
    <location>
        <begin position="22"/>
        <end position="689"/>
    </location>
</feature>
<dbReference type="EMBL" id="CP115174">
    <property type="protein sequence ID" value="WBO22933.1"/>
    <property type="molecule type" value="Genomic_DNA"/>
</dbReference>
<dbReference type="InterPro" id="IPR002469">
    <property type="entry name" value="Peptidase_S9B_N"/>
</dbReference>
<dbReference type="Gene3D" id="3.40.50.1820">
    <property type="entry name" value="alpha/beta hydrolase"/>
    <property type="match status" value="1"/>
</dbReference>
<feature type="domain" description="Dipeptidylpeptidase IV N-terminal" evidence="5">
    <location>
        <begin position="299"/>
        <end position="386"/>
    </location>
</feature>
<dbReference type="PANTHER" id="PTHR42776">
    <property type="entry name" value="SERINE PEPTIDASE S9 FAMILY MEMBER"/>
    <property type="match status" value="1"/>
</dbReference>
<keyword evidence="2" id="KW-0645">Protease</keyword>
<gene>
    <name evidence="6" type="ORF">PBT88_01955</name>
</gene>
<dbReference type="Pfam" id="PF07676">
    <property type="entry name" value="PD40"/>
    <property type="match status" value="2"/>
</dbReference>
<evidence type="ECO:0000313" key="6">
    <source>
        <dbReference type="EMBL" id="WBO22933.1"/>
    </source>
</evidence>
<evidence type="ECO:0000259" key="5">
    <source>
        <dbReference type="Pfam" id="PF00930"/>
    </source>
</evidence>
<keyword evidence="2" id="KW-0720">Serine protease</keyword>
<evidence type="ECO:0000259" key="4">
    <source>
        <dbReference type="Pfam" id="PF00326"/>
    </source>
</evidence>
<dbReference type="PROSITE" id="PS00708">
    <property type="entry name" value="PRO_ENDOPEP_SER"/>
    <property type="match status" value="1"/>
</dbReference>
<dbReference type="InterPro" id="IPR029058">
    <property type="entry name" value="AB_hydrolase_fold"/>
</dbReference>
<organism evidence="6 7">
    <name type="scientific">Sphingomonas abietis</name>
    <dbReference type="NCBI Taxonomy" id="3012344"/>
    <lineage>
        <taxon>Bacteria</taxon>
        <taxon>Pseudomonadati</taxon>
        <taxon>Pseudomonadota</taxon>
        <taxon>Alphaproteobacteria</taxon>
        <taxon>Sphingomonadales</taxon>
        <taxon>Sphingomonadaceae</taxon>
        <taxon>Sphingomonas</taxon>
    </lineage>
</organism>
<accession>A0ABY7NQN4</accession>
<dbReference type="Gene3D" id="2.120.10.60">
    <property type="entry name" value="Tricorn protease N-terminal domain"/>
    <property type="match status" value="1"/>
</dbReference>
<name>A0ABY7NQN4_9SPHN</name>
<dbReference type="Pfam" id="PF00326">
    <property type="entry name" value="Peptidase_S9"/>
    <property type="match status" value="1"/>
</dbReference>
<dbReference type="InterPro" id="IPR011659">
    <property type="entry name" value="WD40"/>
</dbReference>
<dbReference type="Proteomes" id="UP001210865">
    <property type="component" value="Chromosome"/>
</dbReference>
<sequence length="689" mass="73391">MHRLMICLGAAVLPAMMPSMAAAQDGPAVDGGLSRALAMPFASGLTGAAAVPRFAWVENSAGARNVWVADSGARARAITAFTADDGAGIYDLALSRDGRMLAYVRGGDEEFPDGDIPNPALGASPPSQTVYLARLDGRAAPVPLGAGHMPVFSPRGDHIAFVRAGDLWIGGMDGQPASRRLSVSGTIEALSWSPDGTRLLFSNDRGDHRIIGLFDVDSGTLRYPDAGFQQDQDPVFSPDGKHIAFLRITDPPAGAAASMASFWSIRRVDLETGQARTVWAAPTGAGAHYGGTGGRNLLWSADDRLIFPWERDGWRHLYALPSAGGTPVALTPPGPWEVEAFQLDDAGRTLIYTGNDGDIDRRHLWRLAVGGGAATRVTGGDGAESAPIFAGRQMAVIATDATRPAHPALVADTGRMTPLADREADFAPAAGYVAPEPVILHADDGLVVHAQLFRAQGHGATHPALVFIHGGPRRQMLPGFNPMGYYANAYIMNQHFAAEGYDVLSVNYRGGTGYGHDFREAPGTGREGASEYRDVRAAGLYLAHRPDVDPKRVGLWGGSWGGYLTALGLARDSDLFAAGVDMHGVHNLLRAPPGTLSPDAQAKAQQLMWDSSPFGALATWRSPVLLVHGDDDHNVPFSQSVDLAAELTARAIPFQELVLPNERHAFLRHESWVRAYRASDAFLAERLKP</sequence>
<proteinExistence type="predicted"/>
<dbReference type="SUPFAM" id="SSF53474">
    <property type="entry name" value="alpha/beta-Hydrolases"/>
    <property type="match status" value="1"/>
</dbReference>
<evidence type="ECO:0000313" key="7">
    <source>
        <dbReference type="Proteomes" id="UP001210865"/>
    </source>
</evidence>
<dbReference type="Pfam" id="PF00930">
    <property type="entry name" value="DPPIV_N"/>
    <property type="match status" value="1"/>
</dbReference>
<dbReference type="InterPro" id="IPR002471">
    <property type="entry name" value="Pept_S9_AS"/>
</dbReference>
<dbReference type="Gene3D" id="2.140.10.30">
    <property type="entry name" value="Dipeptidylpeptidase IV, N-terminal domain"/>
    <property type="match status" value="1"/>
</dbReference>
<evidence type="ECO:0000256" key="2">
    <source>
        <dbReference type="ARBA" id="ARBA00022825"/>
    </source>
</evidence>
<evidence type="ECO:0000256" key="3">
    <source>
        <dbReference type="SAM" id="SignalP"/>
    </source>
</evidence>
<reference evidence="6 7" key="1">
    <citation type="submission" date="2022-12" db="EMBL/GenBank/DDBJ databases">
        <title>Sphingomonas abieness sp. nov., an endophytic bacterium isolated from Abies koreana.</title>
        <authorList>
            <person name="Jiang L."/>
            <person name="Lee J."/>
        </authorList>
    </citation>
    <scope>NUCLEOTIDE SEQUENCE [LARGE SCALE GENOMIC DNA]</scope>
    <source>
        <strain evidence="7">PAMB 00755</strain>
    </source>
</reference>